<evidence type="ECO:0000256" key="8">
    <source>
        <dbReference type="ARBA" id="ARBA00022723"/>
    </source>
</evidence>
<proteinExistence type="inferred from homology"/>
<dbReference type="Pfam" id="PF00042">
    <property type="entry name" value="Globin"/>
    <property type="match status" value="1"/>
</dbReference>
<feature type="active site" description="Charge relay system" evidence="17">
    <location>
        <position position="137"/>
    </location>
</feature>
<dbReference type="GO" id="GO:0009636">
    <property type="term" value="P:response to toxic substance"/>
    <property type="evidence" value="ECO:0007669"/>
    <property type="project" value="UniProtKB-KW"/>
</dbReference>
<evidence type="ECO:0000313" key="21">
    <source>
        <dbReference type="Proteomes" id="UP000295611"/>
    </source>
</evidence>
<comment type="domain">
    <text evidence="17">Consists of two distinct domains; an N-terminal heme-containing oxygen-binding domain and a C-terminal reductase domain with binding sites for FAD and NAD(P)H.</text>
</comment>
<evidence type="ECO:0000256" key="12">
    <source>
        <dbReference type="ARBA" id="ARBA00023004"/>
    </source>
</evidence>
<dbReference type="InterPro" id="IPR000971">
    <property type="entry name" value="Globin"/>
</dbReference>
<dbReference type="SUPFAM" id="SSF63380">
    <property type="entry name" value="Riboflavin synthase domain-like"/>
    <property type="match status" value="1"/>
</dbReference>
<dbReference type="PANTHER" id="PTHR43396">
    <property type="entry name" value="FLAVOHEMOPROTEIN"/>
    <property type="match status" value="1"/>
</dbReference>
<dbReference type="GO" id="GO:0071500">
    <property type="term" value="P:cellular response to nitrosative stress"/>
    <property type="evidence" value="ECO:0007669"/>
    <property type="project" value="TreeGrafter"/>
</dbReference>
<keyword evidence="9 17" id="KW-0274">FAD</keyword>
<dbReference type="PROSITE" id="PS51384">
    <property type="entry name" value="FAD_FR"/>
    <property type="match status" value="1"/>
</dbReference>
<dbReference type="PANTHER" id="PTHR43396:SF3">
    <property type="entry name" value="FLAVOHEMOPROTEIN"/>
    <property type="match status" value="1"/>
</dbReference>
<dbReference type="HAMAP" id="MF_01252">
    <property type="entry name" value="Hmp"/>
    <property type="match status" value="1"/>
</dbReference>
<dbReference type="InterPro" id="IPR039261">
    <property type="entry name" value="FNR_nucleotide-bd"/>
</dbReference>
<comment type="catalytic activity">
    <reaction evidence="15 17">
        <text>2 nitric oxide + NADH + 2 O2 = 2 nitrate + NAD(+) + H(+)</text>
        <dbReference type="Rhea" id="RHEA:19469"/>
        <dbReference type="ChEBI" id="CHEBI:15378"/>
        <dbReference type="ChEBI" id="CHEBI:15379"/>
        <dbReference type="ChEBI" id="CHEBI:16480"/>
        <dbReference type="ChEBI" id="CHEBI:17632"/>
        <dbReference type="ChEBI" id="CHEBI:57540"/>
        <dbReference type="ChEBI" id="CHEBI:57945"/>
        <dbReference type="EC" id="1.14.12.17"/>
    </reaction>
</comment>
<dbReference type="InterPro" id="IPR001433">
    <property type="entry name" value="OxRdtase_FAD/NAD-bd"/>
</dbReference>
<evidence type="ECO:0000256" key="10">
    <source>
        <dbReference type="ARBA" id="ARBA00022857"/>
    </source>
</evidence>
<dbReference type="OrthoDB" id="9801223at2"/>
<dbReference type="Gene3D" id="1.10.490.10">
    <property type="entry name" value="Globins"/>
    <property type="match status" value="1"/>
</dbReference>
<dbReference type="Gene3D" id="2.40.30.10">
    <property type="entry name" value="Translation factors"/>
    <property type="match status" value="1"/>
</dbReference>
<keyword evidence="21" id="KW-1185">Reference proteome</keyword>
<name>A0A4R7B8L3_9NEIS</name>
<dbReference type="GO" id="GO:0071949">
    <property type="term" value="F:FAD binding"/>
    <property type="evidence" value="ECO:0007669"/>
    <property type="project" value="InterPro"/>
</dbReference>
<feature type="site" description="Involved in heme-bound ligand stabilization and O-O bond activation" evidence="17">
    <location>
        <position position="29"/>
    </location>
</feature>
<protein>
    <recommendedName>
        <fullName evidence="17">Flavohemoprotein</fullName>
    </recommendedName>
    <alternativeName>
        <fullName evidence="17">Flavohemoglobin</fullName>
    </alternativeName>
    <alternativeName>
        <fullName evidence="17">Hemoglobin-like protein</fullName>
    </alternativeName>
    <alternativeName>
        <fullName evidence="17">Nitric oxide dioxygenase</fullName>
        <shortName evidence="17">NO oxygenase</shortName>
        <shortName evidence="17">NOD</shortName>
        <ecNumber evidence="17">1.14.12.17</ecNumber>
    </alternativeName>
</protein>
<feature type="binding site" description="proximal binding residue" evidence="17">
    <location>
        <position position="85"/>
    </location>
    <ligand>
        <name>heme b</name>
        <dbReference type="ChEBI" id="CHEBI:60344"/>
    </ligand>
    <ligandPart>
        <name>Fe</name>
        <dbReference type="ChEBI" id="CHEBI:18248"/>
    </ligandPart>
</feature>
<dbReference type="InterPro" id="IPR012292">
    <property type="entry name" value="Globin/Proto"/>
</dbReference>
<evidence type="ECO:0000256" key="9">
    <source>
        <dbReference type="ARBA" id="ARBA00022827"/>
    </source>
</evidence>
<evidence type="ECO:0000256" key="14">
    <source>
        <dbReference type="ARBA" id="ARBA00025094"/>
    </source>
</evidence>
<sequence length="405" mass="44849">MLDATTCALVKATVPVLREHGVALTSHFYQRMFRHNPALKHIFNQSHQQAGQQQQSLALAVLGYAENIEDPSVLAPVLTRIANKHASLGIRAEHYPIVGQHLLASIREVLGDAANDALIDAWASAYGQLADMLVAEENRLYSEAALAEGGWSGWRPFKVERKAAESEEITSFYLRPADEGKVPLFRPGQYISVSHFISDLNLAQPRQYSLSDAPNGEYLRISVKREDAHENTPAGQVSGLLHRHLQEGDIINVSPPFGDFFLHEERQTPVVLISAGVGQTPMQSMLQHLANTASRRTIRFLHAARHGGVHAMNAHTRQLAEQHDNLKVAVYYETPRPQDRPGVDYDRAGRMDLAQLNADMLPENGDYYLCGPVAFMLAQRDSLLARGIDCARIHYEVFGSNAIAG</sequence>
<comment type="cofactor">
    <cofactor evidence="17">
        <name>heme b</name>
        <dbReference type="ChEBI" id="CHEBI:60344"/>
    </cofactor>
    <text evidence="17">Binds 1 heme b (iron(II)-protoporphyrin IX) group per subunit.</text>
</comment>
<feature type="active site" description="Charge relay system" evidence="17">
    <location>
        <position position="95"/>
    </location>
</feature>
<evidence type="ECO:0000256" key="11">
    <source>
        <dbReference type="ARBA" id="ARBA00023002"/>
    </source>
</evidence>
<dbReference type="GO" id="GO:0019825">
    <property type="term" value="F:oxygen binding"/>
    <property type="evidence" value="ECO:0007669"/>
    <property type="project" value="InterPro"/>
</dbReference>
<feature type="site" description="Influences the redox potential of the prosthetic heme and FAD groups" evidence="17">
    <location>
        <position position="84"/>
    </location>
</feature>
<evidence type="ECO:0000313" key="20">
    <source>
        <dbReference type="EMBL" id="TDR80076.1"/>
    </source>
</evidence>
<dbReference type="InterPro" id="IPR017938">
    <property type="entry name" value="Riboflavin_synthase-like_b-brl"/>
</dbReference>
<organism evidence="20 21">
    <name type="scientific">Paludibacterium purpuratum</name>
    <dbReference type="NCBI Taxonomy" id="1144873"/>
    <lineage>
        <taxon>Bacteria</taxon>
        <taxon>Pseudomonadati</taxon>
        <taxon>Pseudomonadota</taxon>
        <taxon>Betaproteobacteria</taxon>
        <taxon>Neisseriales</taxon>
        <taxon>Chromobacteriaceae</taxon>
        <taxon>Paludibacterium</taxon>
    </lineage>
</organism>
<dbReference type="EMBL" id="SNZP01000006">
    <property type="protein sequence ID" value="TDR80076.1"/>
    <property type="molecule type" value="Genomic_DNA"/>
</dbReference>
<dbReference type="AlphaFoldDB" id="A0A4R7B8L3"/>
<dbReference type="Pfam" id="PF00175">
    <property type="entry name" value="NAD_binding_1"/>
    <property type="match status" value="1"/>
</dbReference>
<comment type="catalytic activity">
    <reaction evidence="16 17">
        <text>2 nitric oxide + NADPH + 2 O2 = 2 nitrate + NADP(+) + H(+)</text>
        <dbReference type="Rhea" id="RHEA:19465"/>
        <dbReference type="ChEBI" id="CHEBI:15378"/>
        <dbReference type="ChEBI" id="CHEBI:15379"/>
        <dbReference type="ChEBI" id="CHEBI:16480"/>
        <dbReference type="ChEBI" id="CHEBI:17632"/>
        <dbReference type="ChEBI" id="CHEBI:57783"/>
        <dbReference type="ChEBI" id="CHEBI:58349"/>
        <dbReference type="EC" id="1.14.12.17"/>
    </reaction>
</comment>
<evidence type="ECO:0000256" key="7">
    <source>
        <dbReference type="ARBA" id="ARBA00022630"/>
    </source>
</evidence>
<evidence type="ECO:0000256" key="1">
    <source>
        <dbReference type="ARBA" id="ARBA00006401"/>
    </source>
</evidence>
<feature type="binding site" evidence="17">
    <location>
        <position position="190"/>
    </location>
    <ligand>
        <name>FAD</name>
        <dbReference type="ChEBI" id="CHEBI:57692"/>
    </ligand>
</feature>
<dbReference type="FunFam" id="1.10.490.10:FF:000003">
    <property type="entry name" value="Flavohemoprotein"/>
    <property type="match status" value="1"/>
</dbReference>
<dbReference type="GO" id="GO:0008941">
    <property type="term" value="F:nitric oxide dioxygenase NAD(P)H activity"/>
    <property type="evidence" value="ECO:0007669"/>
    <property type="project" value="UniProtKB-UniRule"/>
</dbReference>
<reference evidence="20 21" key="1">
    <citation type="submission" date="2019-03" db="EMBL/GenBank/DDBJ databases">
        <title>Genomic Encyclopedia of Type Strains, Phase III (KMG-III): the genomes of soil and plant-associated and newly described type strains.</title>
        <authorList>
            <person name="Whitman W."/>
        </authorList>
    </citation>
    <scope>NUCLEOTIDE SEQUENCE [LARGE SCALE GENOMIC DNA]</scope>
    <source>
        <strain evidence="20 21">CECT 8976</strain>
    </source>
</reference>
<keyword evidence="11 17" id="KW-0560">Oxidoreductase</keyword>
<feature type="domain" description="FAD-binding FR-type" evidence="19">
    <location>
        <begin position="152"/>
        <end position="263"/>
    </location>
</feature>
<dbReference type="Proteomes" id="UP000295611">
    <property type="component" value="Unassembled WGS sequence"/>
</dbReference>
<comment type="caution">
    <text evidence="20">The sequence shown here is derived from an EMBL/GenBank/DDBJ whole genome shotgun (WGS) entry which is preliminary data.</text>
</comment>
<dbReference type="CDD" id="cd14779">
    <property type="entry name" value="FHP_Ae-globin-like"/>
    <property type="match status" value="1"/>
</dbReference>
<evidence type="ECO:0000256" key="4">
    <source>
        <dbReference type="ARBA" id="ARBA00022575"/>
    </source>
</evidence>
<dbReference type="RefSeq" id="WP_133680439.1">
    <property type="nucleotide sequence ID" value="NZ_SNZP01000006.1"/>
</dbReference>
<keyword evidence="10 17" id="KW-0521">NADP</keyword>
<dbReference type="GO" id="GO:0005344">
    <property type="term" value="F:oxygen carrier activity"/>
    <property type="evidence" value="ECO:0007669"/>
    <property type="project" value="UniProtKB-UniRule"/>
</dbReference>
<feature type="binding site" evidence="17">
    <location>
        <begin position="276"/>
        <end position="281"/>
    </location>
    <ligand>
        <name>NADP(+)</name>
        <dbReference type="ChEBI" id="CHEBI:58349"/>
    </ligand>
</feature>
<keyword evidence="7 17" id="KW-0285">Flavoprotein</keyword>
<dbReference type="FunFam" id="3.40.50.80:FF:000010">
    <property type="entry name" value="Flavohemoprotein"/>
    <property type="match status" value="1"/>
</dbReference>
<dbReference type="GO" id="GO:0020037">
    <property type="term" value="F:heme binding"/>
    <property type="evidence" value="ECO:0007669"/>
    <property type="project" value="InterPro"/>
</dbReference>
<dbReference type="InterPro" id="IPR009050">
    <property type="entry name" value="Globin-like_sf"/>
</dbReference>
<comment type="similarity">
    <text evidence="1 17">In the C-terminal section; belongs to the flavoprotein pyridine nucleotide cytochrome reductase family.</text>
</comment>
<dbReference type="SUPFAM" id="SSF52343">
    <property type="entry name" value="Ferredoxin reductase-like, C-terminal NADP-linked domain"/>
    <property type="match status" value="1"/>
</dbReference>
<dbReference type="PROSITE" id="PS01033">
    <property type="entry name" value="GLOBIN"/>
    <property type="match status" value="1"/>
</dbReference>
<keyword evidence="6 17" id="KW-0561">Oxygen transport</keyword>
<dbReference type="SUPFAM" id="SSF46458">
    <property type="entry name" value="Globin-like"/>
    <property type="match status" value="1"/>
</dbReference>
<dbReference type="GO" id="GO:0046872">
    <property type="term" value="F:metal ion binding"/>
    <property type="evidence" value="ECO:0007669"/>
    <property type="project" value="UniProtKB-KW"/>
</dbReference>
<evidence type="ECO:0000256" key="17">
    <source>
        <dbReference type="HAMAP-Rule" id="MF_01252"/>
    </source>
</evidence>
<dbReference type="EC" id="1.14.12.17" evidence="17"/>
<dbReference type="CDD" id="cd06184">
    <property type="entry name" value="flavohem_like_fad_nad_binding"/>
    <property type="match status" value="1"/>
</dbReference>
<evidence type="ECO:0000256" key="6">
    <source>
        <dbReference type="ARBA" id="ARBA00022621"/>
    </source>
</evidence>
<accession>A0A4R7B8L3</accession>
<keyword evidence="8 17" id="KW-0479">Metal-binding</keyword>
<evidence type="ECO:0000256" key="15">
    <source>
        <dbReference type="ARBA" id="ARBA00048649"/>
    </source>
</evidence>
<keyword evidence="3 17" id="KW-0813">Transport</keyword>
<evidence type="ECO:0000256" key="16">
    <source>
        <dbReference type="ARBA" id="ARBA00049433"/>
    </source>
</evidence>
<keyword evidence="12 17" id="KW-0408">Iron</keyword>
<comment type="similarity">
    <text evidence="2 17">Belongs to the globin family. Two-domain flavohemoproteins subfamily.</text>
</comment>
<feature type="domain" description="Globin" evidence="18">
    <location>
        <begin position="1"/>
        <end position="138"/>
    </location>
</feature>
<feature type="region of interest" description="Reductase" evidence="17">
    <location>
        <begin position="149"/>
        <end position="405"/>
    </location>
</feature>
<gene>
    <name evidence="17" type="primary">hmp</name>
    <name evidence="20" type="ORF">DFP86_106219</name>
</gene>
<dbReference type="InterPro" id="IPR023950">
    <property type="entry name" value="Hmp"/>
</dbReference>
<evidence type="ECO:0000256" key="5">
    <source>
        <dbReference type="ARBA" id="ARBA00022617"/>
    </source>
</evidence>
<dbReference type="NCBIfam" id="NF009805">
    <property type="entry name" value="PRK13289.1"/>
    <property type="match status" value="1"/>
</dbReference>
<evidence type="ECO:0000256" key="2">
    <source>
        <dbReference type="ARBA" id="ARBA00008414"/>
    </source>
</evidence>
<dbReference type="Gene3D" id="3.40.50.80">
    <property type="entry name" value="Nucleotide-binding domain of ferredoxin-NADP reductase (FNR) module"/>
    <property type="match status" value="1"/>
</dbReference>
<comment type="function">
    <text evidence="14 17">Is involved in NO detoxification in an aerobic process, termed nitric oxide dioxygenase (NOD) reaction that utilizes O(2) and NAD(P)H to convert NO to nitrate, which protects the bacterium from various noxious nitrogen compounds. Therefore, plays a central role in the inducible response to nitrosative stress.</text>
</comment>
<dbReference type="InterPro" id="IPR017927">
    <property type="entry name" value="FAD-bd_FR_type"/>
</dbReference>
<keyword evidence="4 17" id="KW-0216">Detoxification</keyword>
<dbReference type="FunFam" id="2.40.30.10:FF:000034">
    <property type="entry name" value="Flavohemoprotein"/>
    <property type="match status" value="1"/>
</dbReference>
<feature type="binding site" evidence="17">
    <location>
        <begin position="206"/>
        <end position="209"/>
    </location>
    <ligand>
        <name>FAD</name>
        <dbReference type="ChEBI" id="CHEBI:57692"/>
    </ligand>
</feature>
<feature type="binding site" evidence="17">
    <location>
        <begin position="397"/>
        <end position="400"/>
    </location>
    <ligand>
        <name>FAD</name>
        <dbReference type="ChEBI" id="CHEBI:57692"/>
    </ligand>
</feature>
<dbReference type="GO" id="GO:0046210">
    <property type="term" value="P:nitric oxide catabolic process"/>
    <property type="evidence" value="ECO:0007669"/>
    <property type="project" value="TreeGrafter"/>
</dbReference>
<evidence type="ECO:0000256" key="13">
    <source>
        <dbReference type="ARBA" id="ARBA00023027"/>
    </source>
</evidence>
<evidence type="ECO:0000259" key="19">
    <source>
        <dbReference type="PROSITE" id="PS51384"/>
    </source>
</evidence>
<comment type="cofactor">
    <cofactor evidence="17">
        <name>FAD</name>
        <dbReference type="ChEBI" id="CHEBI:57692"/>
    </cofactor>
    <text evidence="17">Binds 1 FAD per subunit.</text>
</comment>
<keyword evidence="5 17" id="KW-0349">Heme</keyword>
<evidence type="ECO:0000256" key="3">
    <source>
        <dbReference type="ARBA" id="ARBA00022448"/>
    </source>
</evidence>
<feature type="site" description="Influences the redox potential of the prosthetic heme and FAD groups" evidence="17">
    <location>
        <position position="396"/>
    </location>
</feature>
<keyword evidence="13 17" id="KW-0520">NAD</keyword>
<keyword evidence="20" id="KW-0223">Dioxygenase</keyword>
<evidence type="ECO:0000259" key="18">
    <source>
        <dbReference type="PROSITE" id="PS01033"/>
    </source>
</evidence>